<evidence type="ECO:0000256" key="4">
    <source>
        <dbReference type="ARBA" id="ARBA00022833"/>
    </source>
</evidence>
<keyword evidence="2" id="KW-0479">Metal-binding</keyword>
<evidence type="ECO:0000256" key="7">
    <source>
        <dbReference type="PROSITE-ProRule" id="PRU00649"/>
    </source>
</evidence>
<reference evidence="11 12" key="1">
    <citation type="journal article" date="2014" name="BMC Genomics">
        <title>Oil accumulation mechanisms of the oleaginous microalga Chlorella protothecoides revealed through its genome, transcriptomes, and proteomes.</title>
        <authorList>
            <person name="Gao C."/>
            <person name="Wang Y."/>
            <person name="Shen Y."/>
            <person name="Yan D."/>
            <person name="He X."/>
            <person name="Dai J."/>
            <person name="Wu Q."/>
        </authorList>
    </citation>
    <scope>NUCLEOTIDE SEQUENCE [LARGE SCALE GENOMIC DNA]</scope>
    <source>
        <strain evidence="11 12">0710</strain>
    </source>
</reference>
<evidence type="ECO:0000259" key="8">
    <source>
        <dbReference type="PROSITE" id="PS51133"/>
    </source>
</evidence>
<dbReference type="Pfam" id="PF07500">
    <property type="entry name" value="TFIIS_M"/>
    <property type="match status" value="1"/>
</dbReference>
<dbReference type="SUPFAM" id="SSF47676">
    <property type="entry name" value="Conserved domain common to transcription factors TFIIS, elongin A, CRSP70"/>
    <property type="match status" value="1"/>
</dbReference>
<dbReference type="SUPFAM" id="SSF57783">
    <property type="entry name" value="Zinc beta-ribbon"/>
    <property type="match status" value="1"/>
</dbReference>
<dbReference type="Pfam" id="PF01096">
    <property type="entry name" value="Zn_ribbon_TFIIS"/>
    <property type="match status" value="1"/>
</dbReference>
<dbReference type="CDD" id="cd13749">
    <property type="entry name" value="Zn-ribbon_TFIIS"/>
    <property type="match status" value="1"/>
</dbReference>
<name>A0A087SIQ6_AUXPR</name>
<dbReference type="PIRSF" id="PIRSF006704">
    <property type="entry name" value="TF_IIS"/>
    <property type="match status" value="1"/>
</dbReference>
<dbReference type="InterPro" id="IPR036575">
    <property type="entry name" value="TFIIS_cen_dom_sf"/>
</dbReference>
<protein>
    <submittedName>
        <fullName evidence="11">Transcription elongation factor A protein 2</fullName>
    </submittedName>
</protein>
<accession>A0A087SIQ6</accession>
<dbReference type="RefSeq" id="XP_011398506.1">
    <property type="nucleotide sequence ID" value="XM_011400204.1"/>
</dbReference>
<keyword evidence="12" id="KW-1185">Reference proteome</keyword>
<dbReference type="PROSITE" id="PS51321">
    <property type="entry name" value="TFIIS_CENTRAL"/>
    <property type="match status" value="1"/>
</dbReference>
<evidence type="ECO:0000259" key="9">
    <source>
        <dbReference type="PROSITE" id="PS51319"/>
    </source>
</evidence>
<dbReference type="SMART" id="SM00440">
    <property type="entry name" value="ZnF_C2C2"/>
    <property type="match status" value="1"/>
</dbReference>
<dbReference type="SUPFAM" id="SSF46942">
    <property type="entry name" value="Elongation factor TFIIS domain 2"/>
    <property type="match status" value="1"/>
</dbReference>
<dbReference type="Gene3D" id="1.20.930.10">
    <property type="entry name" value="Conserved domain common to transcription factors TFIIS, elongin A, CRSP70"/>
    <property type="match status" value="1"/>
</dbReference>
<dbReference type="PANTHER" id="PTHR11477:SF0">
    <property type="entry name" value="IP08861P-RELATED"/>
    <property type="match status" value="1"/>
</dbReference>
<keyword evidence="4" id="KW-0862">Zinc</keyword>
<dbReference type="InterPro" id="IPR003618">
    <property type="entry name" value="TFIIS_cen_dom"/>
</dbReference>
<comment type="subcellular location">
    <subcellularLocation>
        <location evidence="1 7">Nucleus</location>
    </subcellularLocation>
</comment>
<dbReference type="EMBL" id="KL662122">
    <property type="protein sequence ID" value="KFM25610.1"/>
    <property type="molecule type" value="Genomic_DNA"/>
</dbReference>
<dbReference type="Pfam" id="PF08711">
    <property type="entry name" value="Med26"/>
    <property type="match status" value="1"/>
</dbReference>
<evidence type="ECO:0000256" key="2">
    <source>
        <dbReference type="ARBA" id="ARBA00022723"/>
    </source>
</evidence>
<dbReference type="InterPro" id="IPR001222">
    <property type="entry name" value="Znf_TFIIS"/>
</dbReference>
<dbReference type="InterPro" id="IPR035100">
    <property type="entry name" value="TF_IIS-typ"/>
</dbReference>
<evidence type="ECO:0000256" key="3">
    <source>
        <dbReference type="ARBA" id="ARBA00022771"/>
    </source>
</evidence>
<gene>
    <name evidence="11" type="ORF">F751_2452</name>
</gene>
<evidence type="ECO:0000259" key="10">
    <source>
        <dbReference type="PROSITE" id="PS51321"/>
    </source>
</evidence>
<dbReference type="PROSITE" id="PS51319">
    <property type="entry name" value="TFIIS_N"/>
    <property type="match status" value="1"/>
</dbReference>
<evidence type="ECO:0000313" key="11">
    <source>
        <dbReference type="EMBL" id="KFM25610.1"/>
    </source>
</evidence>
<dbReference type="eggNOG" id="KOG1105">
    <property type="taxonomic scope" value="Eukaryota"/>
</dbReference>
<keyword evidence="11" id="KW-0648">Protein biosynthesis</keyword>
<organism evidence="11 12">
    <name type="scientific">Auxenochlorella protothecoides</name>
    <name type="common">Green microalga</name>
    <name type="synonym">Chlorella protothecoides</name>
    <dbReference type="NCBI Taxonomy" id="3075"/>
    <lineage>
        <taxon>Eukaryota</taxon>
        <taxon>Viridiplantae</taxon>
        <taxon>Chlorophyta</taxon>
        <taxon>core chlorophytes</taxon>
        <taxon>Trebouxiophyceae</taxon>
        <taxon>Chlorellales</taxon>
        <taxon>Chlorellaceae</taxon>
        <taxon>Auxenochlorella</taxon>
    </lineage>
</organism>
<dbReference type="GO" id="GO:0006351">
    <property type="term" value="P:DNA-templated transcription"/>
    <property type="evidence" value="ECO:0007669"/>
    <property type="project" value="InterPro"/>
</dbReference>
<dbReference type="Gene3D" id="2.20.25.10">
    <property type="match status" value="1"/>
</dbReference>
<feature type="domain" description="TFIIS N-terminal" evidence="9">
    <location>
        <begin position="3"/>
        <end position="81"/>
    </location>
</feature>
<sequence>MLDLVKSALDASKELEAHPSGPTEPALQALEALQARRVTAAQLASSQAGKLLRPLLKHASPAVSQAAASVIAAWKECVRREAEEGRATGCGGGSMATPAPVPSTGDKVRDLCRTTFAAALCLAVEELRAAPSPDEEACATPGALAVAMEEELRRQHGGVTEGYKAKFRSLSFNLKDRKNPDLRRKVLTGRIAPDLLVTLAPEALASDAQREENARIREKKLFDSAPSAAKQPTTDQFQCGKCRQRKTTYYQMQTRSADEPMTTFVTCLNCNNRWKFC</sequence>
<dbReference type="SMART" id="SM00510">
    <property type="entry name" value="TFS2M"/>
    <property type="match status" value="1"/>
</dbReference>
<feature type="domain" description="TFIIS-type" evidence="8">
    <location>
        <begin position="235"/>
        <end position="275"/>
    </location>
</feature>
<dbReference type="GO" id="GO:0005634">
    <property type="term" value="C:nucleus"/>
    <property type="evidence" value="ECO:0007669"/>
    <property type="project" value="UniProtKB-SubCell"/>
</dbReference>
<keyword evidence="11" id="KW-0251">Elongation factor</keyword>
<dbReference type="GO" id="GO:0003676">
    <property type="term" value="F:nucleic acid binding"/>
    <property type="evidence" value="ECO:0007669"/>
    <property type="project" value="InterPro"/>
</dbReference>
<evidence type="ECO:0000256" key="5">
    <source>
        <dbReference type="ARBA" id="ARBA00023242"/>
    </source>
</evidence>
<dbReference type="KEGG" id="apro:F751_2452"/>
<dbReference type="OrthoDB" id="514209at2759"/>
<dbReference type="GO" id="GO:0003746">
    <property type="term" value="F:translation elongation factor activity"/>
    <property type="evidence" value="ECO:0007669"/>
    <property type="project" value="UniProtKB-KW"/>
</dbReference>
<dbReference type="InterPro" id="IPR017923">
    <property type="entry name" value="TFIIS_N"/>
</dbReference>
<dbReference type="PROSITE" id="PS51133">
    <property type="entry name" value="ZF_TFIIS_2"/>
    <property type="match status" value="1"/>
</dbReference>
<keyword evidence="3 6" id="KW-0863">Zinc-finger</keyword>
<dbReference type="PANTHER" id="PTHR11477">
    <property type="entry name" value="TRANSCRIPTION FACTOR S-II ZINC FINGER DOMAIN-CONTAINING PROTEIN"/>
    <property type="match status" value="1"/>
</dbReference>
<keyword evidence="5 7" id="KW-0539">Nucleus</keyword>
<dbReference type="Gene3D" id="1.10.472.30">
    <property type="entry name" value="Transcription elongation factor S-II, central domain"/>
    <property type="match status" value="1"/>
</dbReference>
<dbReference type="GeneID" id="23613843"/>
<feature type="domain" description="TFIIS central" evidence="10">
    <location>
        <begin position="108"/>
        <end position="232"/>
    </location>
</feature>
<dbReference type="InterPro" id="IPR035441">
    <property type="entry name" value="TFIIS/LEDGF_dom_sf"/>
</dbReference>
<dbReference type="GO" id="GO:0008270">
    <property type="term" value="F:zinc ion binding"/>
    <property type="evidence" value="ECO:0007669"/>
    <property type="project" value="UniProtKB-KW"/>
</dbReference>
<dbReference type="FunFam" id="2.20.25.10:FF:000001">
    <property type="entry name" value="Probable Transcription elongation factor S-II"/>
    <property type="match status" value="1"/>
</dbReference>
<dbReference type="Proteomes" id="UP000028924">
    <property type="component" value="Unassembled WGS sequence"/>
</dbReference>
<evidence type="ECO:0000256" key="1">
    <source>
        <dbReference type="ARBA" id="ARBA00004123"/>
    </source>
</evidence>
<dbReference type="PROSITE" id="PS00466">
    <property type="entry name" value="ZF_TFIIS_1"/>
    <property type="match status" value="1"/>
</dbReference>
<dbReference type="AlphaFoldDB" id="A0A087SIQ6"/>
<proteinExistence type="predicted"/>
<evidence type="ECO:0000313" key="12">
    <source>
        <dbReference type="Proteomes" id="UP000028924"/>
    </source>
</evidence>
<evidence type="ECO:0000256" key="6">
    <source>
        <dbReference type="PROSITE-ProRule" id="PRU00472"/>
    </source>
</evidence>
<dbReference type="STRING" id="3075.A0A087SIQ6"/>